<protein>
    <submittedName>
        <fullName evidence="1">Alpha-2,8-polysialyltransferase family protein</fullName>
    </submittedName>
</protein>
<gene>
    <name evidence="1" type="ORF">LU297_05665</name>
</gene>
<evidence type="ECO:0000313" key="1">
    <source>
        <dbReference type="EMBL" id="UXZ04108.1"/>
    </source>
</evidence>
<evidence type="ECO:0000313" key="2">
    <source>
        <dbReference type="Proteomes" id="UP001063782"/>
    </source>
</evidence>
<dbReference type="Pfam" id="PF07388">
    <property type="entry name" value="A-2_8-polyST"/>
    <property type="match status" value="1"/>
</dbReference>
<keyword evidence="2" id="KW-1185">Reference proteome</keyword>
<organism evidence="1 2">
    <name type="scientific">Moraxella nasicaprae</name>
    <dbReference type="NCBI Taxonomy" id="2904122"/>
    <lineage>
        <taxon>Bacteria</taxon>
        <taxon>Pseudomonadati</taxon>
        <taxon>Pseudomonadota</taxon>
        <taxon>Gammaproteobacteria</taxon>
        <taxon>Moraxellales</taxon>
        <taxon>Moraxellaceae</taxon>
        <taxon>Moraxella</taxon>
    </lineage>
</organism>
<sequence>MAQLNLPFNYQYQYQAGENHSDLLISLSTSINKFDLPSPLGKSVSLLEITEGIGSFFLYKTELVCEKLFDFIQAQNIEKVIIFGSKYSSSAAFLWSAILESMLRPVGKSCHCICVDLNNNLSLAKASRDYQSLYMHTKSYVDPLAFIKTKNLQPFGAVYLSKQNHTLQETLKQFPNFHVFNTEFDENDINYFIKTNITASRNGYSNVFKQKKVQKLNCNDEFATLQIGQNLPTPTAIMKSIIEHKNYTYFLKNHLDLNETSLEGQAVYFVETFNQYINAINCQASNQKYAKITIIAQYTRLNLKMMDLIINYHLENNLHNQDTSLKFYEIHLSNQVNFLDFFIFNKRYEQLIKKTRLNNLIVTSSEYRTAILCHTAKSLQSKVFLIEEGLGTYDQINRLHINKNYRHYISQPKHFRNYTQESLIENFGNSIMKKAIKGFLEFDSIYIAVPSMLPTVQSEKYNPVEQYILENQNLIEDIQTTIQKHNPKSLPISVYADQTFGFATEEHYQAVIKALDNTVPKDHLIVFQLHPKNFSDRAVIQKLIEELDVTHQFAFIDFNQPIRIELLVSAIKPEALHSITSSSLFYTQLLFPEVRSFSLADEFLKNLNESGCTHQAGLKMVFQHAQELKYLQLHIQKQSL</sequence>
<reference evidence="1" key="1">
    <citation type="submission" date="2021-12" db="EMBL/GenBank/DDBJ databases">
        <title>taxonomy of Moraxella sp. ZY201224.</title>
        <authorList>
            <person name="Li F."/>
        </authorList>
    </citation>
    <scope>NUCLEOTIDE SEQUENCE</scope>
    <source>
        <strain evidence="1">ZY201224</strain>
    </source>
</reference>
<name>A0ABY6F203_9GAMM</name>
<dbReference type="Proteomes" id="UP001063782">
    <property type="component" value="Chromosome"/>
</dbReference>
<proteinExistence type="predicted"/>
<dbReference type="InterPro" id="IPR010866">
    <property type="entry name" value="A-2_8-polyST"/>
</dbReference>
<accession>A0ABY6F203</accession>
<dbReference type="EMBL" id="CP089977">
    <property type="protein sequence ID" value="UXZ04108.1"/>
    <property type="molecule type" value="Genomic_DNA"/>
</dbReference>
<dbReference type="RefSeq" id="WP_263075589.1">
    <property type="nucleotide sequence ID" value="NZ_CP089977.1"/>
</dbReference>